<protein>
    <submittedName>
        <fullName evidence="2">Uncharacterized protein</fullName>
    </submittedName>
</protein>
<name>A0A645GCI5_9ZZZZ</name>
<organism evidence="2">
    <name type="scientific">bioreactor metagenome</name>
    <dbReference type="NCBI Taxonomy" id="1076179"/>
    <lineage>
        <taxon>unclassified sequences</taxon>
        <taxon>metagenomes</taxon>
        <taxon>ecological metagenomes</taxon>
    </lineage>
</organism>
<reference evidence="2" key="1">
    <citation type="submission" date="2019-08" db="EMBL/GenBank/DDBJ databases">
        <authorList>
            <person name="Kucharzyk K."/>
            <person name="Murdoch R.W."/>
            <person name="Higgins S."/>
            <person name="Loffler F."/>
        </authorList>
    </citation>
    <scope>NUCLEOTIDE SEQUENCE</scope>
</reference>
<proteinExistence type="predicted"/>
<evidence type="ECO:0000313" key="2">
    <source>
        <dbReference type="EMBL" id="MPN24621.1"/>
    </source>
</evidence>
<sequence>MLIQGFHRLNSGNYTYFMFNRLSAINNPNIDLHMDPPNQTGHLTVHSKPDKLLSVP</sequence>
<dbReference type="AlphaFoldDB" id="A0A645GCI5"/>
<evidence type="ECO:0000256" key="1">
    <source>
        <dbReference type="SAM" id="MobiDB-lite"/>
    </source>
</evidence>
<gene>
    <name evidence="2" type="ORF">SDC9_172022</name>
</gene>
<accession>A0A645GCI5</accession>
<dbReference type="EMBL" id="VSSQ01073537">
    <property type="protein sequence ID" value="MPN24621.1"/>
    <property type="molecule type" value="Genomic_DNA"/>
</dbReference>
<comment type="caution">
    <text evidence="2">The sequence shown here is derived from an EMBL/GenBank/DDBJ whole genome shotgun (WGS) entry which is preliminary data.</text>
</comment>
<feature type="compositionally biased region" description="Basic and acidic residues" evidence="1">
    <location>
        <begin position="47"/>
        <end position="56"/>
    </location>
</feature>
<feature type="region of interest" description="Disordered" evidence="1">
    <location>
        <begin position="35"/>
        <end position="56"/>
    </location>
</feature>